<comment type="caution">
    <text evidence="10">The sequence shown here is derived from an EMBL/GenBank/DDBJ whole genome shotgun (WGS) entry which is preliminary data.</text>
</comment>
<dbReference type="RefSeq" id="WP_197115194.1">
    <property type="nucleotide sequence ID" value="NZ_JACBXQ010000002.1"/>
</dbReference>
<feature type="compositionally biased region" description="Low complexity" evidence="6">
    <location>
        <begin position="820"/>
        <end position="833"/>
    </location>
</feature>
<keyword evidence="3" id="KW-0964">Secreted</keyword>
<feature type="region of interest" description="Disordered" evidence="6">
    <location>
        <begin position="174"/>
        <end position="199"/>
    </location>
</feature>
<evidence type="ECO:0000256" key="5">
    <source>
        <dbReference type="ARBA" id="ARBA00023088"/>
    </source>
</evidence>
<protein>
    <submittedName>
        <fullName evidence="10">LPXTG cell wall anchor domain-containing protein</fullName>
    </submittedName>
</protein>
<evidence type="ECO:0000256" key="3">
    <source>
        <dbReference type="ARBA" id="ARBA00022525"/>
    </source>
</evidence>
<dbReference type="EMBL" id="JACBXQ010000002">
    <property type="protein sequence ID" value="MBG9986292.1"/>
    <property type="molecule type" value="Genomic_DNA"/>
</dbReference>
<dbReference type="NCBIfam" id="TIGR01167">
    <property type="entry name" value="LPXTG_anchor"/>
    <property type="match status" value="1"/>
</dbReference>
<feature type="domain" description="Gram-positive cocci surface proteins LPxTG" evidence="9">
    <location>
        <begin position="857"/>
        <end position="890"/>
    </location>
</feature>
<feature type="region of interest" description="Disordered" evidence="6">
    <location>
        <begin position="594"/>
        <end position="671"/>
    </location>
</feature>
<dbReference type="PROSITE" id="PS50847">
    <property type="entry name" value="GRAM_POS_ANCHORING"/>
    <property type="match status" value="1"/>
</dbReference>
<evidence type="ECO:0000313" key="10">
    <source>
        <dbReference type="EMBL" id="MBG9986292.1"/>
    </source>
</evidence>
<name>A0ABS0LQK0_9LACT</name>
<sequence length="890" mass="96794">MMSPIKIIKLMMAGSLLIAPVCMAPNILAQAQENQVQTETNQEGVSPTFNVHLQLDENEPQVQSQLSYDIIDLNTQAVVYSYRSEQGQVEPLSLPAGDYIFRMYDGGGFQRDGQQIQPYTVQVENGESQQNGELATLNDGNVVYDLAFSIEQEEVATQQNPNFSIYLVGEEVQSPQAPQAEGIEGETTSEASETTTTVEDPQLVTTEETSIEDSETIEVAEGMGGVIIQATDSQGNPVPNIELYVGDQIVVTDEKGEAHVTDLVPASYSISFGNLPEEYVGYELSDQLDIGEGEILTYTIQLDGNGIVPESSTTVEETTSTEEITTSQETTLEATTTSSEANDLTFKIVGPDQEPVANVVIEVEGQEYTSDAQGEVTLSELEAGTYTYSIQSAGEEYSEPESATVEHGLDGTQEIIQLEKVKAGDLEIQVSDQNGDAVEDVKLQLTHVDSQETSEIVTDASGLALSEDLVSGEYQYQVIETPDGYSAQGNVLNAQVQSEEDNTQAVTIMKEDEPAKLIFNLMDQEGQPIPYAKISIGNQIFASNLQGQVTFENLEPGTISYTVDYLPEGYTGETSGQVELNAAEEQTLDLTFETAAESTTTTEEPTTTTESTTTTEEPTTTTESTTTTEEPTTTTESTTTTEEPTTTTESTTTTEEPTTTTESTTTTEELTTTVEETTTDKITQKYSDAETGVEIGLSEIDAEKAAEIKVETVNIEDEQRPQMLKNMDVDFYQIQIVNQNNEPIQTQQQAQVKIPTRPINSQVKAVFVNGQETKDLDVTVHNQTATIVTEGVEQGQIALVYGEQKTNETSVEVQQGNDVETTQASSQETQTTTVNDQEQSAIVVKKSTDRKNAENNLPSTGEVSSWILYILAGGLVVAGIYLLFKNKNKK</sequence>
<keyword evidence="2" id="KW-0134">Cell wall</keyword>
<accession>A0ABS0LQK0</accession>
<feature type="signal peptide" evidence="8">
    <location>
        <begin position="1"/>
        <end position="24"/>
    </location>
</feature>
<evidence type="ECO:0000313" key="11">
    <source>
        <dbReference type="Proteomes" id="UP000721415"/>
    </source>
</evidence>
<keyword evidence="11" id="KW-1185">Reference proteome</keyword>
<gene>
    <name evidence="10" type="ORF">HZY91_05220</name>
</gene>
<evidence type="ECO:0000256" key="2">
    <source>
        <dbReference type="ARBA" id="ARBA00022512"/>
    </source>
</evidence>
<dbReference type="InterPro" id="IPR041033">
    <property type="entry name" value="SpaA_PFL_dom_1"/>
</dbReference>
<feature type="transmembrane region" description="Helical" evidence="7">
    <location>
        <begin position="866"/>
        <end position="884"/>
    </location>
</feature>
<keyword evidence="7" id="KW-1133">Transmembrane helix</keyword>
<evidence type="ECO:0000256" key="7">
    <source>
        <dbReference type="SAM" id="Phobius"/>
    </source>
</evidence>
<keyword evidence="7" id="KW-0812">Transmembrane</keyword>
<dbReference type="PANTHER" id="PTHR36108">
    <property type="entry name" value="COLOSSIN-B-RELATED"/>
    <property type="match status" value="1"/>
</dbReference>
<keyword evidence="7" id="KW-0472">Membrane</keyword>
<dbReference type="PANTHER" id="PTHR36108:SF13">
    <property type="entry name" value="COLOSSIN-B-RELATED"/>
    <property type="match status" value="1"/>
</dbReference>
<dbReference type="SUPFAM" id="SSF49478">
    <property type="entry name" value="Cna protein B-type domain"/>
    <property type="match status" value="1"/>
</dbReference>
<evidence type="ECO:0000259" key="9">
    <source>
        <dbReference type="PROSITE" id="PS50847"/>
    </source>
</evidence>
<evidence type="ECO:0000256" key="1">
    <source>
        <dbReference type="ARBA" id="ARBA00007257"/>
    </source>
</evidence>
<keyword evidence="5" id="KW-0572">Peptidoglycan-anchor</keyword>
<dbReference type="Pfam" id="PF00746">
    <property type="entry name" value="Gram_pos_anchor"/>
    <property type="match status" value="1"/>
</dbReference>
<evidence type="ECO:0000256" key="8">
    <source>
        <dbReference type="SAM" id="SignalP"/>
    </source>
</evidence>
<dbReference type="InterPro" id="IPR019931">
    <property type="entry name" value="LPXTG_anchor"/>
</dbReference>
<feature type="compositionally biased region" description="Low complexity" evidence="6">
    <location>
        <begin position="180"/>
        <end position="199"/>
    </location>
</feature>
<organism evidence="10 11">
    <name type="scientific">Facklamia lactis</name>
    <dbReference type="NCBI Taxonomy" id="2749967"/>
    <lineage>
        <taxon>Bacteria</taxon>
        <taxon>Bacillati</taxon>
        <taxon>Bacillota</taxon>
        <taxon>Bacilli</taxon>
        <taxon>Lactobacillales</taxon>
        <taxon>Aerococcaceae</taxon>
        <taxon>Facklamia</taxon>
    </lineage>
</organism>
<comment type="similarity">
    <text evidence="1">Belongs to the serine-aspartate repeat-containing protein (SDr) family.</text>
</comment>
<reference evidence="10 11" key="1">
    <citation type="submission" date="2020-07" db="EMBL/GenBank/DDBJ databases">
        <title>Facklamia lactis sp. nov., isolated from raw milk.</title>
        <authorList>
            <person name="Doll E.V."/>
            <person name="Huptas C."/>
            <person name="Staib L."/>
            <person name="Wenning M."/>
            <person name="Scherer S."/>
        </authorList>
    </citation>
    <scope>NUCLEOTIDE SEQUENCE [LARGE SCALE GENOMIC DNA]</scope>
    <source>
        <strain evidence="10 11">DSM 111018</strain>
    </source>
</reference>
<feature type="region of interest" description="Disordered" evidence="6">
    <location>
        <begin position="819"/>
        <end position="838"/>
    </location>
</feature>
<evidence type="ECO:0000256" key="6">
    <source>
        <dbReference type="SAM" id="MobiDB-lite"/>
    </source>
</evidence>
<dbReference type="Gene3D" id="2.60.40.10">
    <property type="entry name" value="Immunoglobulins"/>
    <property type="match status" value="1"/>
</dbReference>
<dbReference type="InterPro" id="IPR013783">
    <property type="entry name" value="Ig-like_fold"/>
</dbReference>
<dbReference type="Pfam" id="PF17802">
    <property type="entry name" value="SpaA"/>
    <property type="match status" value="1"/>
</dbReference>
<feature type="compositionally biased region" description="Low complexity" evidence="6">
    <location>
        <begin position="597"/>
        <end position="671"/>
    </location>
</feature>
<evidence type="ECO:0000256" key="4">
    <source>
        <dbReference type="ARBA" id="ARBA00022729"/>
    </source>
</evidence>
<keyword evidence="4 8" id="KW-0732">Signal</keyword>
<dbReference type="Proteomes" id="UP000721415">
    <property type="component" value="Unassembled WGS sequence"/>
</dbReference>
<feature type="chain" id="PRO_5045795640" evidence="8">
    <location>
        <begin position="25"/>
        <end position="890"/>
    </location>
</feature>
<proteinExistence type="inferred from homology"/>